<reference evidence="5 6" key="1">
    <citation type="submission" date="2019-09" db="EMBL/GenBank/DDBJ databases">
        <title>A chromosome-level genome assembly of the Chinese tupelo Nyssa sinensis.</title>
        <authorList>
            <person name="Yang X."/>
            <person name="Kang M."/>
            <person name="Yang Y."/>
            <person name="Xiong H."/>
            <person name="Wang M."/>
            <person name="Zhang Z."/>
            <person name="Wang Z."/>
            <person name="Wu H."/>
            <person name="Ma T."/>
            <person name="Liu J."/>
            <person name="Xi Z."/>
        </authorList>
    </citation>
    <scope>NUCLEOTIDE SEQUENCE [LARGE SCALE GENOMIC DNA]</scope>
    <source>
        <strain evidence="5">J267</strain>
        <tissue evidence="5">Leaf</tissue>
    </source>
</reference>
<dbReference type="InterPro" id="IPR004265">
    <property type="entry name" value="Dirigent"/>
</dbReference>
<gene>
    <name evidence="5" type="ORF">F0562_011122</name>
</gene>
<dbReference type="GO" id="GO:0048046">
    <property type="term" value="C:apoplast"/>
    <property type="evidence" value="ECO:0007669"/>
    <property type="project" value="UniProtKB-SubCell"/>
</dbReference>
<keyword evidence="4" id="KW-0732">Signal</keyword>
<name>A0A5J5A325_9ASTE</name>
<evidence type="ECO:0000256" key="4">
    <source>
        <dbReference type="RuleBase" id="RU363099"/>
    </source>
</evidence>
<dbReference type="GO" id="GO:0009699">
    <property type="term" value="P:phenylpropanoid biosynthetic process"/>
    <property type="evidence" value="ECO:0007669"/>
    <property type="project" value="UniProtKB-ARBA"/>
</dbReference>
<dbReference type="Pfam" id="PF03018">
    <property type="entry name" value="Dirigent"/>
    <property type="match status" value="1"/>
</dbReference>
<comment type="subunit">
    <text evidence="2 4">Homodimer.</text>
</comment>
<evidence type="ECO:0000313" key="6">
    <source>
        <dbReference type="Proteomes" id="UP000325577"/>
    </source>
</evidence>
<dbReference type="OrthoDB" id="1928589at2759"/>
<comment type="similarity">
    <text evidence="1 4">Belongs to the plant dirigent protein family.</text>
</comment>
<evidence type="ECO:0000313" key="5">
    <source>
        <dbReference type="EMBL" id="KAA8524699.1"/>
    </source>
</evidence>
<evidence type="ECO:0000256" key="2">
    <source>
        <dbReference type="ARBA" id="ARBA00011738"/>
    </source>
</evidence>
<feature type="chain" id="PRO_5023976910" description="Dirigent protein" evidence="4">
    <location>
        <begin position="23"/>
        <end position="173"/>
    </location>
</feature>
<comment type="function">
    <text evidence="4">Dirigent proteins impart stereoselectivity on the phenoxy radical-coupling reaction, yielding optically active lignans from two molecules of coniferyl alcohol in the biosynthesis of lignans, flavonolignans, and alkaloids and thus plays a central role in plant secondary metabolism.</text>
</comment>
<sequence length="173" mass="19141">MAAKMATLSFLLLLAIVTCSEAKLGYLKETNMVFYMHDIESGTNVTTIPVAGAPNKPFSVLRFGTIAAIDDLLTKGYNRNSTQVGRARGIYVNSAVDGSDLHFLMSLVFTNKVFNGSTLEVQGSDRFFLKYREVSVVSGTGKFRMGKGYAILETVYLNTMTFFFPIKLYYTSC</sequence>
<organism evidence="5 6">
    <name type="scientific">Nyssa sinensis</name>
    <dbReference type="NCBI Taxonomy" id="561372"/>
    <lineage>
        <taxon>Eukaryota</taxon>
        <taxon>Viridiplantae</taxon>
        <taxon>Streptophyta</taxon>
        <taxon>Embryophyta</taxon>
        <taxon>Tracheophyta</taxon>
        <taxon>Spermatophyta</taxon>
        <taxon>Magnoliopsida</taxon>
        <taxon>eudicotyledons</taxon>
        <taxon>Gunneridae</taxon>
        <taxon>Pentapetalae</taxon>
        <taxon>asterids</taxon>
        <taxon>Cornales</taxon>
        <taxon>Nyssaceae</taxon>
        <taxon>Nyssa</taxon>
    </lineage>
</organism>
<accession>A0A5J5A325</accession>
<proteinExistence type="inferred from homology"/>
<evidence type="ECO:0000256" key="1">
    <source>
        <dbReference type="ARBA" id="ARBA00010746"/>
    </source>
</evidence>
<dbReference type="Proteomes" id="UP000325577">
    <property type="component" value="Linkage Group LG4"/>
</dbReference>
<keyword evidence="3 4" id="KW-0964">Secreted</keyword>
<feature type="signal peptide" evidence="4">
    <location>
        <begin position="1"/>
        <end position="22"/>
    </location>
</feature>
<dbReference type="PANTHER" id="PTHR21495">
    <property type="entry name" value="NUCLEOPORIN-RELATED"/>
    <property type="match status" value="1"/>
</dbReference>
<dbReference type="InterPro" id="IPR044859">
    <property type="entry name" value="Allene_oxi_cyc_Dirigent"/>
</dbReference>
<dbReference type="EMBL" id="CM018047">
    <property type="protein sequence ID" value="KAA8524699.1"/>
    <property type="molecule type" value="Genomic_DNA"/>
</dbReference>
<keyword evidence="6" id="KW-1185">Reference proteome</keyword>
<protein>
    <recommendedName>
        <fullName evidence="4">Dirigent protein</fullName>
    </recommendedName>
</protein>
<evidence type="ECO:0000256" key="3">
    <source>
        <dbReference type="ARBA" id="ARBA00022525"/>
    </source>
</evidence>
<dbReference type="AlphaFoldDB" id="A0A5J5A325"/>
<keyword evidence="4" id="KW-0052">Apoplast</keyword>
<dbReference type="Gene3D" id="2.40.480.10">
    <property type="entry name" value="Allene oxide cyclase-like"/>
    <property type="match status" value="1"/>
</dbReference>
<comment type="subcellular location">
    <subcellularLocation>
        <location evidence="4">Secreted</location>
        <location evidence="4">Extracellular space</location>
        <location evidence="4">Apoplast</location>
    </subcellularLocation>
</comment>